<evidence type="ECO:0000256" key="12">
    <source>
        <dbReference type="ARBA" id="ARBA00071217"/>
    </source>
</evidence>
<dbReference type="OrthoDB" id="9793905at2"/>
<sequence length="178" mass="20822">MKEISLKHALKYILGLSLVLFFVGCSTKHAYLPTNKSVDLNSYKGTWYEVARFEHFFEKGCKNVTATYNLRNDEKIDVINRCTKIEDEKKKEAKGIAYAVDSTNSKLKVSFFRPFYGDYWIIDVDKNYKVALVGSPSREYLWILSREKTIDEKTKQRLLLKAESFGFDVDKFIWTIQE</sequence>
<dbReference type="Pfam" id="PF08212">
    <property type="entry name" value="Lipocalin_2"/>
    <property type="match status" value="1"/>
</dbReference>
<evidence type="ECO:0000256" key="14">
    <source>
        <dbReference type="PIRSR" id="PIRSR036893-52"/>
    </source>
</evidence>
<evidence type="ECO:0000313" key="16">
    <source>
        <dbReference type="EMBL" id="APW64593.1"/>
    </source>
</evidence>
<evidence type="ECO:0000256" key="10">
    <source>
        <dbReference type="ARBA" id="ARBA00023288"/>
    </source>
</evidence>
<keyword evidence="7" id="KW-0472">Membrane</keyword>
<keyword evidence="9" id="KW-0998">Cell outer membrane</keyword>
<evidence type="ECO:0000256" key="3">
    <source>
        <dbReference type="ARBA" id="ARBA00006889"/>
    </source>
</evidence>
<dbReference type="PANTHER" id="PTHR10612">
    <property type="entry name" value="APOLIPOPROTEIN D"/>
    <property type="match status" value="1"/>
</dbReference>
<keyword evidence="17" id="KW-1185">Reference proteome</keyword>
<keyword evidence="8 14" id="KW-0564">Palmitate</keyword>
<name>A0A1P8KJ66_9BACT</name>
<keyword evidence="10 14" id="KW-0449">Lipoprotein</keyword>
<dbReference type="KEGG" id="alp:LPB137_01440"/>
<evidence type="ECO:0000256" key="9">
    <source>
        <dbReference type="ARBA" id="ARBA00023237"/>
    </source>
</evidence>
<dbReference type="CDD" id="cd19438">
    <property type="entry name" value="lipocalin_Blc-like"/>
    <property type="match status" value="1"/>
</dbReference>
<accession>A0A1P8KJ66</accession>
<dbReference type="Gene3D" id="2.40.128.20">
    <property type="match status" value="1"/>
</dbReference>
<dbReference type="FunFam" id="2.40.128.20:FF:000002">
    <property type="entry name" value="Outer membrane lipoprotein Blc"/>
    <property type="match status" value="1"/>
</dbReference>
<keyword evidence="6" id="KW-0446">Lipid-binding</keyword>
<dbReference type="EMBL" id="CP019070">
    <property type="protein sequence ID" value="APW64593.1"/>
    <property type="molecule type" value="Genomic_DNA"/>
</dbReference>
<evidence type="ECO:0000256" key="7">
    <source>
        <dbReference type="ARBA" id="ARBA00023136"/>
    </source>
</evidence>
<dbReference type="InterPro" id="IPR047202">
    <property type="entry name" value="Lipocalin_Blc-like_dom"/>
</dbReference>
<dbReference type="PANTHER" id="PTHR10612:SF34">
    <property type="entry name" value="APOLIPOPROTEIN D"/>
    <property type="match status" value="1"/>
</dbReference>
<dbReference type="RefSeq" id="WP_076083397.1">
    <property type="nucleotide sequence ID" value="NZ_CP019070.1"/>
</dbReference>
<dbReference type="PRINTS" id="PR01171">
    <property type="entry name" value="BCTLIPOCALIN"/>
</dbReference>
<evidence type="ECO:0000256" key="4">
    <source>
        <dbReference type="ARBA" id="ARBA00011738"/>
    </source>
</evidence>
<dbReference type="STRING" id="1850254.LPB137_01440"/>
<dbReference type="GO" id="GO:0008289">
    <property type="term" value="F:lipid binding"/>
    <property type="evidence" value="ECO:0007669"/>
    <property type="project" value="UniProtKB-KW"/>
</dbReference>
<dbReference type="PIRSF" id="PIRSF036893">
    <property type="entry name" value="Lipocalin_ApoD"/>
    <property type="match status" value="1"/>
</dbReference>
<protein>
    <recommendedName>
        <fullName evidence="12">Outer membrane lipoprotein Blc</fullName>
    </recommendedName>
</protein>
<evidence type="ECO:0000256" key="13">
    <source>
        <dbReference type="PIRNR" id="PIRNR036893"/>
    </source>
</evidence>
<comment type="similarity">
    <text evidence="3 13">Belongs to the calycin superfamily. Lipocalin family.</text>
</comment>
<dbReference type="InterPro" id="IPR002446">
    <property type="entry name" value="Lipocalin_bac"/>
</dbReference>
<dbReference type="InterPro" id="IPR000566">
    <property type="entry name" value="Lipocln_cytosolic_FA-bd_dom"/>
</dbReference>
<feature type="lipid moiety-binding region" description="S-diacylglycerol cysteine" evidence="14">
    <location>
        <position position="25"/>
    </location>
</feature>
<comment type="subunit">
    <text evidence="4">Homodimer.</text>
</comment>
<evidence type="ECO:0000256" key="5">
    <source>
        <dbReference type="ARBA" id="ARBA00022729"/>
    </source>
</evidence>
<proteinExistence type="inferred from homology"/>
<dbReference type="InterPro" id="IPR022271">
    <property type="entry name" value="Lipocalin_ApoD"/>
</dbReference>
<evidence type="ECO:0000256" key="2">
    <source>
        <dbReference type="ARBA" id="ARBA00004635"/>
    </source>
</evidence>
<organism evidence="16 17">
    <name type="scientific">Poseidonibacter parvus</name>
    <dbReference type="NCBI Taxonomy" id="1850254"/>
    <lineage>
        <taxon>Bacteria</taxon>
        <taxon>Pseudomonadati</taxon>
        <taxon>Campylobacterota</taxon>
        <taxon>Epsilonproteobacteria</taxon>
        <taxon>Campylobacterales</taxon>
        <taxon>Arcobacteraceae</taxon>
        <taxon>Poseidonibacter</taxon>
    </lineage>
</organism>
<dbReference type="Proteomes" id="UP000186074">
    <property type="component" value="Chromosome"/>
</dbReference>
<evidence type="ECO:0000256" key="1">
    <source>
        <dbReference type="ARBA" id="ARBA00004442"/>
    </source>
</evidence>
<feature type="lipid moiety-binding region" description="N-palmitoyl cysteine" evidence="14">
    <location>
        <position position="25"/>
    </location>
</feature>
<dbReference type="AlphaFoldDB" id="A0A1P8KJ66"/>
<reference evidence="16 17" key="1">
    <citation type="submission" date="2017-01" db="EMBL/GenBank/DDBJ databases">
        <title>Genome sequencing of Arcobacter sp. LPB0137.</title>
        <authorList>
            <person name="Lee G.-W."/>
            <person name="Yi H."/>
        </authorList>
    </citation>
    <scope>NUCLEOTIDE SEQUENCE [LARGE SCALE GENOMIC DNA]</scope>
    <source>
        <strain evidence="16 17">LPB0137</strain>
    </source>
</reference>
<dbReference type="PROSITE" id="PS51257">
    <property type="entry name" value="PROKAR_LIPOPROTEIN"/>
    <property type="match status" value="1"/>
</dbReference>
<dbReference type="SUPFAM" id="SSF50814">
    <property type="entry name" value="Lipocalins"/>
    <property type="match status" value="1"/>
</dbReference>
<dbReference type="InterPro" id="IPR012674">
    <property type="entry name" value="Calycin"/>
</dbReference>
<gene>
    <name evidence="16" type="ORF">LPB137_01440</name>
</gene>
<evidence type="ECO:0000313" key="17">
    <source>
        <dbReference type="Proteomes" id="UP000186074"/>
    </source>
</evidence>
<evidence type="ECO:0000256" key="8">
    <source>
        <dbReference type="ARBA" id="ARBA00023139"/>
    </source>
</evidence>
<keyword evidence="5" id="KW-0732">Signal</keyword>
<feature type="domain" description="Lipocalin/cytosolic fatty-acid binding" evidence="15">
    <location>
        <begin position="38"/>
        <end position="176"/>
    </location>
</feature>
<dbReference type="GO" id="GO:0009279">
    <property type="term" value="C:cell outer membrane"/>
    <property type="evidence" value="ECO:0007669"/>
    <property type="project" value="UniProtKB-SubCell"/>
</dbReference>
<comment type="function">
    <text evidence="11">Involved in the storage or transport of lipids necessary for membrane maintenance under stressful conditions. Displays a binding preference for lysophospholipids.</text>
</comment>
<evidence type="ECO:0000256" key="11">
    <source>
        <dbReference type="ARBA" id="ARBA00057024"/>
    </source>
</evidence>
<evidence type="ECO:0000256" key="6">
    <source>
        <dbReference type="ARBA" id="ARBA00023121"/>
    </source>
</evidence>
<evidence type="ECO:0000259" key="15">
    <source>
        <dbReference type="Pfam" id="PF08212"/>
    </source>
</evidence>
<comment type="subcellular location">
    <subcellularLocation>
        <location evidence="1">Cell outer membrane</location>
    </subcellularLocation>
    <subcellularLocation>
        <location evidence="2">Membrane</location>
        <topology evidence="2">Lipid-anchor</topology>
    </subcellularLocation>
</comment>
<dbReference type="GO" id="GO:0006950">
    <property type="term" value="P:response to stress"/>
    <property type="evidence" value="ECO:0007669"/>
    <property type="project" value="UniProtKB-ARBA"/>
</dbReference>